<accession>A0ABY7XHX0</accession>
<dbReference type="Proteomes" id="UP001221519">
    <property type="component" value="Plasmid unnamed1"/>
</dbReference>
<gene>
    <name evidence="1" type="ORF">PUW25_25685</name>
</gene>
<protein>
    <submittedName>
        <fullName evidence="1">Uncharacterized protein</fullName>
    </submittedName>
</protein>
<evidence type="ECO:0000313" key="1">
    <source>
        <dbReference type="EMBL" id="WDI05203.1"/>
    </source>
</evidence>
<reference evidence="1 2" key="1">
    <citation type="submission" date="2023-02" db="EMBL/GenBank/DDBJ databases">
        <title>Pathogen: clinical or host-associated sample.</title>
        <authorList>
            <person name="Hergert J."/>
            <person name="Casey R."/>
            <person name="Wagner J."/>
            <person name="Young E.L."/>
            <person name="Oakeson K.F."/>
        </authorList>
    </citation>
    <scope>NUCLEOTIDE SEQUENCE [LARGE SCALE GENOMIC DNA]</scope>
    <source>
        <strain evidence="1 2">2022CK-00829</strain>
        <plasmid evidence="1 2">unnamed1</plasmid>
    </source>
</reference>
<keyword evidence="1" id="KW-0614">Plasmid</keyword>
<dbReference type="EMBL" id="CP118109">
    <property type="protein sequence ID" value="WDI05203.1"/>
    <property type="molecule type" value="Genomic_DNA"/>
</dbReference>
<sequence>MHEVTPLFGAEERDYWLNQLDILALLKIRRINNFETSSEFNNLTTQPGDGLVQTLFRLTLHDLIFPYGAVFGYSDDDHEDTIARIEFYFREDLTETELKILAPIKKKFEDILDDISGFDFDASWEIEQEDILHIKYYYFVGVGLGAINFMNLLKEIKPYLTEGGNGNVSQDRASS</sequence>
<geneLocation type="plasmid" evidence="1 2">
    <name>unnamed1</name>
</geneLocation>
<proteinExistence type="predicted"/>
<dbReference type="RefSeq" id="WP_047913026.1">
    <property type="nucleotide sequence ID" value="NZ_CP118109.1"/>
</dbReference>
<name>A0ABY7XHX0_9BACL</name>
<evidence type="ECO:0000313" key="2">
    <source>
        <dbReference type="Proteomes" id="UP001221519"/>
    </source>
</evidence>
<keyword evidence="2" id="KW-1185">Reference proteome</keyword>
<organism evidence="1 2">
    <name type="scientific">Paenibacillus urinalis</name>
    <dbReference type="NCBI Taxonomy" id="521520"/>
    <lineage>
        <taxon>Bacteria</taxon>
        <taxon>Bacillati</taxon>
        <taxon>Bacillota</taxon>
        <taxon>Bacilli</taxon>
        <taxon>Bacillales</taxon>
        <taxon>Paenibacillaceae</taxon>
        <taxon>Paenibacillus</taxon>
    </lineage>
</organism>